<reference evidence="21" key="1">
    <citation type="submission" date="2020-01" db="EMBL/GenBank/DDBJ databases">
        <authorList>
            <person name="Mishra B."/>
        </authorList>
    </citation>
    <scope>NUCLEOTIDE SEQUENCE [LARGE SCALE GENOMIC DNA]</scope>
</reference>
<evidence type="ECO:0000313" key="21">
    <source>
        <dbReference type="EMBL" id="CAA7016300.1"/>
    </source>
</evidence>
<dbReference type="GO" id="GO:0016020">
    <property type="term" value="C:membrane"/>
    <property type="evidence" value="ECO:0007669"/>
    <property type="project" value="UniProtKB-SubCell"/>
</dbReference>
<keyword evidence="6" id="KW-0479">Metal-binding</keyword>
<dbReference type="SMART" id="SM00249">
    <property type="entry name" value="PHD"/>
    <property type="match status" value="3"/>
</dbReference>
<proteinExistence type="inferred from homology"/>
<feature type="transmembrane region" description="Helical" evidence="17">
    <location>
        <begin position="845"/>
        <end position="866"/>
    </location>
</feature>
<evidence type="ECO:0000259" key="19">
    <source>
        <dbReference type="PROSITE" id="PS50893"/>
    </source>
</evidence>
<dbReference type="Gene3D" id="1.20.1560.10">
    <property type="entry name" value="ABC transporter type 1, transmembrane domain"/>
    <property type="match status" value="1"/>
</dbReference>
<dbReference type="InterPro" id="IPR046342">
    <property type="entry name" value="CBS_dom_sf"/>
</dbReference>
<dbReference type="InterPro" id="IPR044746">
    <property type="entry name" value="ABCC_6TM_D1"/>
</dbReference>
<dbReference type="InterPro" id="IPR050173">
    <property type="entry name" value="ABC_transporter_C-like"/>
</dbReference>
<dbReference type="InterPro" id="IPR017871">
    <property type="entry name" value="ABC_transporter-like_CS"/>
</dbReference>
<dbReference type="GO" id="GO:0008270">
    <property type="term" value="F:zinc ion binding"/>
    <property type="evidence" value="ECO:0007669"/>
    <property type="project" value="UniProtKB-KW"/>
</dbReference>
<dbReference type="SMART" id="SM00382">
    <property type="entry name" value="AAA"/>
    <property type="match status" value="1"/>
</dbReference>
<dbReference type="InterPro" id="IPR011527">
    <property type="entry name" value="ABC1_TM_dom"/>
</dbReference>
<keyword evidence="9 15" id="KW-0863">Zinc-finger</keyword>
<evidence type="ECO:0000256" key="2">
    <source>
        <dbReference type="ARBA" id="ARBA00009726"/>
    </source>
</evidence>
<feature type="region of interest" description="Disordered" evidence="16">
    <location>
        <begin position="1"/>
        <end position="29"/>
    </location>
</feature>
<feature type="transmembrane region" description="Helical" evidence="17">
    <location>
        <begin position="990"/>
        <end position="1013"/>
    </location>
</feature>
<dbReference type="SUPFAM" id="SSF90123">
    <property type="entry name" value="ABC transporter transmembrane region"/>
    <property type="match status" value="1"/>
</dbReference>
<comment type="subcellular location">
    <subcellularLocation>
        <location evidence="1">Membrane</location>
        <topology evidence="1">Multi-pass membrane protein</topology>
    </subcellularLocation>
</comment>
<dbReference type="GO" id="GO:0005524">
    <property type="term" value="F:ATP binding"/>
    <property type="evidence" value="ECO:0007669"/>
    <property type="project" value="UniProtKB-KW"/>
</dbReference>
<feature type="compositionally biased region" description="Basic and acidic residues" evidence="16">
    <location>
        <begin position="13"/>
        <end position="29"/>
    </location>
</feature>
<dbReference type="Pfam" id="PF00005">
    <property type="entry name" value="ABC_tran"/>
    <property type="match status" value="1"/>
</dbReference>
<sequence>MNSKQMRKQIKRERKEREKKEREKKEREEKEVDQSCEIKCPVSHPTLPHTLFIRTRTRGSIQAGCFACGEQKQFLRPRFHYHCTTCDVDFHDGCHLRSKQITHPYHLQHPLTFTRLDEIPQNNNVVQTRSRSRINFDLCGWCVNKPDTWVYACSICSFRLCLPCSEKTPLLTIHNPKSHHHPLYFLPRPLLVPCDACGLVRAWETSYTCFQCNYMVHESCMDLPRVIKLTRHHHRLFLAPYLPREVLSCQVCYKAVDTRYGQYSCHHDDCSYVLHSKCATHDTVWDGRELEWEDPEDQNEPDEDVASFKKVGHDLIEYFDHEHHLRLDKYDGARDATKQCQACVVPINVHPFYDCNQCSYSLHEVCAGLPRKLDHVLHKHSLVLDTSPLEDYNAMTCSACTRNSNGFRYKCLDKACLRREFHIEIRCTLMPHLFTHKSHQHLLYNFVSYGGEAMERCPACEEKVGYFRLHCMECEFVMCYRCATIPTEIHYKHDEHPLTLCYGGEGVDDDDGIYWCEVCETKIDPEKWFYTCDECCTTVHRLCLFGSSYYMKVGSTFSRHGFQVKTIPNNSSTRLICAMCEDRCTYPKRSHTNSYEDSATLPTENVSLVHPEKIVDPIECLSPKTATLLPASTPSTRATVQESKQAELSLGSNQFASLISFEEEDVSLVSPEEEEVPLDLDKESDLTDLMTPLGQRILRERPVKPSTKAKEMIWQVAGGGRSSQHSSLWQRRQLPLCGRASEPYVTEDELKLMLRGAELSGAIEEEEQDLIENVLEIKDSRVREVMTPLVDDSSVLERDLERREKCKAMDFLGSTKDNGMLTVLFSFSESILPPDSRSLLLEPLFLRWVSGFLHAVLLLVLFCSWVHDKIWRNNGYVVLTESLKFRRDFGFKSALFCSLALSMLNLVLMSLSGFHWYESGWSDEEQLVSLVGFLLGMVSWGVLSICLHRCSDYEHKKFPFFIKLWLVLYLAVSCYSLLVDMVMYKRHETVTVHLLVYDIVSFSAVLFLGYVAFFKKARDNCNGVLKEPLLNGDSSVELNKANGSDEATPYSRSGILGLLTFSWMSPLINLGNMKALDLEDVPQLHENDSVVGLARKFRTMLESSDGGERSGVTTFKLIKALFFSAQWEIMVTAFLAFIYTVSSYVGPALIDTFVQYLNGRRQYNNEGYVLVITFFVAKLVECLAQRHWFFRLQKVGIRMRSSLVAMIYEKGLTLSCQSKQGRTSGEIINFMTVDAERIDSFSWYMHDPWLVLLQVGLALWILYRNLGLASLAALIATILVMLLNVPFGRMQERFQEKLMEAKDNRMKSSSEILRNMRILKLQGWEMKFLSKIFDLRKSEEGWLKKYVYNSAIISFVFWVAPTLVSVSTFGACILLGIPLESGKILSAIATFRILQVPIYNLPDTISMLVQTKVSLDRIASYLCLDNLQPDVVERLPQGSSDIAVEVTNSTLSWDVSSANPTLKDINFKVFPGMKVAVCGTVGSGKSSLLSSILGEVPKISGSLKVCGTKAYVAQSPWIQSGKIEDNILFGKPMERERYEKVLEACSLKKDLEILSFGDQTVIGERGINLSGGQKQRIQIARALYQDADIYMFDDPFSAVDAHTGSHLFKEVLLGLLCSKSVIYVTHQVEFLPAADLILVMKDGRISQAGKYNDILNSGTDFMELIGAHQEALAVVSSVDTNSVSEKSALGEAKGVVRDDGIGIDGKQESQDLKNDKPDSGEPQRQLVQEEEREKGSVALSVYWKYITLAYGGALVPFILLAQVLFQLLQIGSNY</sequence>
<evidence type="ECO:0000256" key="12">
    <source>
        <dbReference type="ARBA" id="ARBA00022989"/>
    </source>
</evidence>
<evidence type="ECO:0000256" key="3">
    <source>
        <dbReference type="ARBA" id="ARBA00012191"/>
    </source>
</evidence>
<dbReference type="EC" id="7.6.2.2" evidence="3"/>
<evidence type="ECO:0000256" key="7">
    <source>
        <dbReference type="ARBA" id="ARBA00022737"/>
    </source>
</evidence>
<keyword evidence="7" id="KW-0677">Repeat</keyword>
<feature type="domain" description="B box-type" evidence="18">
    <location>
        <begin position="452"/>
        <end position="498"/>
    </location>
</feature>
<feature type="domain" description="ABC transporter" evidence="19">
    <location>
        <begin position="1444"/>
        <end position="1667"/>
    </location>
</feature>
<dbReference type="GO" id="GO:0008559">
    <property type="term" value="F:ABC-type xenobiotic transporter activity"/>
    <property type="evidence" value="ECO:0007669"/>
    <property type="project" value="UniProtKB-EC"/>
</dbReference>
<evidence type="ECO:0000256" key="13">
    <source>
        <dbReference type="ARBA" id="ARBA00023136"/>
    </source>
</evidence>
<feature type="region of interest" description="Disordered" evidence="16">
    <location>
        <begin position="1700"/>
        <end position="1731"/>
    </location>
</feature>
<dbReference type="FunFam" id="3.40.50.300:FF:000508">
    <property type="entry name" value="ABC transporter C family member 5"/>
    <property type="match status" value="1"/>
</dbReference>
<feature type="domain" description="ABC transmembrane type-1" evidence="20">
    <location>
        <begin position="1131"/>
        <end position="1410"/>
    </location>
</feature>
<dbReference type="GO" id="GO:0016887">
    <property type="term" value="F:ATP hydrolysis activity"/>
    <property type="evidence" value="ECO:0007669"/>
    <property type="project" value="InterPro"/>
</dbReference>
<evidence type="ECO:0000256" key="8">
    <source>
        <dbReference type="ARBA" id="ARBA00022741"/>
    </source>
</evidence>
<dbReference type="Gene3D" id="3.10.580.10">
    <property type="entry name" value="CBS-domain"/>
    <property type="match status" value="1"/>
</dbReference>
<keyword evidence="13 17" id="KW-0472">Membrane</keyword>
<evidence type="ECO:0000256" key="14">
    <source>
        <dbReference type="ARBA" id="ARBA00034018"/>
    </source>
</evidence>
<dbReference type="PROSITE" id="PS50893">
    <property type="entry name" value="ABC_TRANSPORTER_2"/>
    <property type="match status" value="1"/>
</dbReference>
<feature type="transmembrane region" description="Helical" evidence="17">
    <location>
        <begin position="1268"/>
        <end position="1287"/>
    </location>
</feature>
<dbReference type="InterPro" id="IPR000315">
    <property type="entry name" value="Znf_B-box"/>
</dbReference>
<keyword evidence="22" id="KW-1185">Reference proteome</keyword>
<dbReference type="CDD" id="cd18579">
    <property type="entry name" value="ABC_6TM_ABCC_D1"/>
    <property type="match status" value="1"/>
</dbReference>
<evidence type="ECO:0000313" key="22">
    <source>
        <dbReference type="Proteomes" id="UP000467841"/>
    </source>
</evidence>
<dbReference type="PROSITE" id="PS50119">
    <property type="entry name" value="ZF_BBOX"/>
    <property type="match status" value="1"/>
</dbReference>
<dbReference type="FunFam" id="1.20.1560.10:FF:000003">
    <property type="entry name" value="ABC transporter C family member 10"/>
    <property type="match status" value="1"/>
</dbReference>
<feature type="transmembrane region" description="Helical" evidence="17">
    <location>
        <begin position="1127"/>
        <end position="1147"/>
    </location>
</feature>
<dbReference type="Proteomes" id="UP000467841">
    <property type="component" value="Unassembled WGS sequence"/>
</dbReference>
<organism evidence="21 22">
    <name type="scientific">Microthlaspi erraticum</name>
    <dbReference type="NCBI Taxonomy" id="1685480"/>
    <lineage>
        <taxon>Eukaryota</taxon>
        <taxon>Viridiplantae</taxon>
        <taxon>Streptophyta</taxon>
        <taxon>Embryophyta</taxon>
        <taxon>Tracheophyta</taxon>
        <taxon>Spermatophyta</taxon>
        <taxon>Magnoliopsida</taxon>
        <taxon>eudicotyledons</taxon>
        <taxon>Gunneridae</taxon>
        <taxon>Pentapetalae</taxon>
        <taxon>rosids</taxon>
        <taxon>malvids</taxon>
        <taxon>Brassicales</taxon>
        <taxon>Brassicaceae</taxon>
        <taxon>Coluteocarpeae</taxon>
        <taxon>Microthlaspi</taxon>
    </lineage>
</organism>
<accession>A0A6D2HIV6</accession>
<name>A0A6D2HIV6_9BRAS</name>
<feature type="transmembrane region" description="Helical" evidence="17">
    <location>
        <begin position="1241"/>
        <end position="1262"/>
    </location>
</feature>
<dbReference type="InterPro" id="IPR003439">
    <property type="entry name" value="ABC_transporter-like_ATP-bd"/>
</dbReference>
<feature type="transmembrane region" description="Helical" evidence="17">
    <location>
        <begin position="1167"/>
        <end position="1184"/>
    </location>
</feature>
<evidence type="ECO:0000256" key="9">
    <source>
        <dbReference type="ARBA" id="ARBA00022771"/>
    </source>
</evidence>
<dbReference type="InterPro" id="IPR036640">
    <property type="entry name" value="ABC1_TM_sf"/>
</dbReference>
<keyword evidence="10" id="KW-0862">Zinc</keyword>
<feature type="transmembrane region" description="Helical" evidence="17">
    <location>
        <begin position="927"/>
        <end position="948"/>
    </location>
</feature>
<evidence type="ECO:0000256" key="6">
    <source>
        <dbReference type="ARBA" id="ARBA00022723"/>
    </source>
</evidence>
<evidence type="ECO:0000259" key="18">
    <source>
        <dbReference type="PROSITE" id="PS50119"/>
    </source>
</evidence>
<keyword evidence="12 17" id="KW-1133">Transmembrane helix</keyword>
<dbReference type="PANTHER" id="PTHR24223:SF181">
    <property type="entry name" value="ABC TRANSPORTER C FAMILY MEMBER 3"/>
    <property type="match status" value="1"/>
</dbReference>
<dbReference type="InterPro" id="IPR003593">
    <property type="entry name" value="AAA+_ATPase"/>
</dbReference>
<dbReference type="SUPFAM" id="SSF52540">
    <property type="entry name" value="P-loop containing nucleoside triphosphate hydrolases"/>
    <property type="match status" value="1"/>
</dbReference>
<evidence type="ECO:0000256" key="16">
    <source>
        <dbReference type="SAM" id="MobiDB-lite"/>
    </source>
</evidence>
<dbReference type="PANTHER" id="PTHR24223">
    <property type="entry name" value="ATP-BINDING CASSETTE SUB-FAMILY C"/>
    <property type="match status" value="1"/>
</dbReference>
<dbReference type="InterPro" id="IPR004146">
    <property type="entry name" value="DC1"/>
</dbReference>
<feature type="transmembrane region" description="Helical" evidence="17">
    <location>
        <begin position="1346"/>
        <end position="1377"/>
    </location>
</feature>
<dbReference type="PROSITE" id="PS50929">
    <property type="entry name" value="ABC_TM1F"/>
    <property type="match status" value="1"/>
</dbReference>
<dbReference type="InterPro" id="IPR001965">
    <property type="entry name" value="Znf_PHD"/>
</dbReference>
<evidence type="ECO:0000256" key="4">
    <source>
        <dbReference type="ARBA" id="ARBA00022448"/>
    </source>
</evidence>
<dbReference type="Pfam" id="PF00664">
    <property type="entry name" value="ABC_membrane"/>
    <property type="match status" value="1"/>
</dbReference>
<evidence type="ECO:0000256" key="11">
    <source>
        <dbReference type="ARBA" id="ARBA00022840"/>
    </source>
</evidence>
<feature type="compositionally biased region" description="Basic residues" evidence="16">
    <location>
        <begin position="1"/>
        <end position="12"/>
    </location>
</feature>
<comment type="catalytic activity">
    <reaction evidence="14">
        <text>ATP + H2O + xenobioticSide 1 = ADP + phosphate + xenobioticSide 2.</text>
        <dbReference type="EC" id="7.6.2.2"/>
    </reaction>
</comment>
<evidence type="ECO:0000256" key="10">
    <source>
        <dbReference type="ARBA" id="ARBA00022833"/>
    </source>
</evidence>
<protein>
    <recommendedName>
        <fullName evidence="3">ABC-type xenobiotic transporter</fullName>
        <ecNumber evidence="3">7.6.2.2</ecNumber>
    </recommendedName>
</protein>
<dbReference type="Pfam" id="PF03107">
    <property type="entry name" value="C1_2"/>
    <property type="match status" value="4"/>
</dbReference>
<dbReference type="CDD" id="cd03250">
    <property type="entry name" value="ABCC_MRP_domain1"/>
    <property type="match status" value="1"/>
</dbReference>
<feature type="transmembrane region" description="Helical" evidence="17">
    <location>
        <begin position="960"/>
        <end position="978"/>
    </location>
</feature>
<evidence type="ECO:0000256" key="5">
    <source>
        <dbReference type="ARBA" id="ARBA00022692"/>
    </source>
</evidence>
<gene>
    <name evidence="21" type="ORF">MERR_LOCUS3535</name>
</gene>
<dbReference type="OrthoDB" id="1884766at2759"/>
<feature type="transmembrane region" description="Helical" evidence="17">
    <location>
        <begin position="1742"/>
        <end position="1765"/>
    </location>
</feature>
<dbReference type="InterPro" id="IPR027417">
    <property type="entry name" value="P-loop_NTPase"/>
</dbReference>
<dbReference type="EMBL" id="CACVBM020000222">
    <property type="protein sequence ID" value="CAA7016300.1"/>
    <property type="molecule type" value="Genomic_DNA"/>
</dbReference>
<keyword evidence="4" id="KW-0813">Transport</keyword>
<keyword evidence="11" id="KW-0067">ATP-binding</keyword>
<comment type="similarity">
    <text evidence="2">Belongs to the ABC transporter superfamily. ABCC family. Conjugate transporter (TC 3.A.1.208) subfamily.</text>
</comment>
<evidence type="ECO:0000259" key="20">
    <source>
        <dbReference type="PROSITE" id="PS50929"/>
    </source>
</evidence>
<dbReference type="InterPro" id="IPR046349">
    <property type="entry name" value="C1-like_sf"/>
</dbReference>
<dbReference type="SUPFAM" id="SSF57889">
    <property type="entry name" value="Cysteine-rich domain"/>
    <property type="match status" value="4"/>
</dbReference>
<evidence type="ECO:0000256" key="17">
    <source>
        <dbReference type="SAM" id="Phobius"/>
    </source>
</evidence>
<comment type="caution">
    <text evidence="21">The sequence shown here is derived from an EMBL/GenBank/DDBJ whole genome shotgun (WGS) entry which is preliminary data.</text>
</comment>
<dbReference type="Gene3D" id="3.40.50.300">
    <property type="entry name" value="P-loop containing nucleotide triphosphate hydrolases"/>
    <property type="match status" value="1"/>
</dbReference>
<keyword evidence="5 17" id="KW-0812">Transmembrane</keyword>
<evidence type="ECO:0000256" key="1">
    <source>
        <dbReference type="ARBA" id="ARBA00004141"/>
    </source>
</evidence>
<evidence type="ECO:0000256" key="15">
    <source>
        <dbReference type="PROSITE-ProRule" id="PRU00024"/>
    </source>
</evidence>
<feature type="transmembrane region" description="Helical" evidence="17">
    <location>
        <begin position="894"/>
        <end position="915"/>
    </location>
</feature>
<keyword evidence="8" id="KW-0547">Nucleotide-binding</keyword>
<dbReference type="PROSITE" id="PS00211">
    <property type="entry name" value="ABC_TRANSPORTER_1"/>
    <property type="match status" value="1"/>
</dbReference>